<organism evidence="4 5">
    <name type="scientific">Pseudomonas soli</name>
    <dbReference type="NCBI Taxonomy" id="1306993"/>
    <lineage>
        <taxon>Bacteria</taxon>
        <taxon>Pseudomonadati</taxon>
        <taxon>Pseudomonadota</taxon>
        <taxon>Gammaproteobacteria</taxon>
        <taxon>Pseudomonadales</taxon>
        <taxon>Pseudomonadaceae</taxon>
        <taxon>Pseudomonas</taxon>
    </lineage>
</organism>
<dbReference type="SMART" id="SM00448">
    <property type="entry name" value="REC"/>
    <property type="match status" value="1"/>
</dbReference>
<dbReference type="GO" id="GO:0000160">
    <property type="term" value="P:phosphorelay signal transduction system"/>
    <property type="evidence" value="ECO:0007669"/>
    <property type="project" value="InterPro"/>
</dbReference>
<evidence type="ECO:0000256" key="1">
    <source>
        <dbReference type="ARBA" id="ARBA00022553"/>
    </source>
</evidence>
<evidence type="ECO:0000313" key="5">
    <source>
        <dbReference type="Proteomes" id="UP000247620"/>
    </source>
</evidence>
<name>A0A2V4IAQ3_9PSED</name>
<dbReference type="Proteomes" id="UP000247620">
    <property type="component" value="Unassembled WGS sequence"/>
</dbReference>
<dbReference type="RefSeq" id="WP_110702284.1">
    <property type="nucleotide sequence ID" value="NZ_CP151184.1"/>
</dbReference>
<dbReference type="Pfam" id="PF00072">
    <property type="entry name" value="Response_reg"/>
    <property type="match status" value="1"/>
</dbReference>
<sequence length="120" mass="13331">MPIRVLIVEDDDILRWLLREAMKHLGHEATECANADAALLILNDGQSFDLVITDVVMPGHHDGIDLAKVIWSTRSHLPVVIVSGTTVFPSGFLPENARHIGKPYTLDILIRTIEELLSTQ</sequence>
<comment type="caution">
    <text evidence="4">The sequence shown here is derived from an EMBL/GenBank/DDBJ whole genome shotgun (WGS) entry which is preliminary data.</text>
</comment>
<feature type="domain" description="Response regulatory" evidence="3">
    <location>
        <begin position="4"/>
        <end position="117"/>
    </location>
</feature>
<reference evidence="4 5" key="1">
    <citation type="submission" date="2018-06" db="EMBL/GenBank/DDBJ databases">
        <title>Pseudomonas diversity within urban Lake Michigan freshwaters.</title>
        <authorList>
            <person name="Batrich M."/>
            <person name="Hatzopoulos T."/>
            <person name="Putonti C."/>
        </authorList>
    </citation>
    <scope>NUCLEOTIDE SEQUENCE [LARGE SCALE GENOMIC DNA]</scope>
    <source>
        <strain evidence="4 5">LBp-160603</strain>
    </source>
</reference>
<gene>
    <name evidence="4" type="ORF">DMX07_19635</name>
</gene>
<dbReference type="SUPFAM" id="SSF52172">
    <property type="entry name" value="CheY-like"/>
    <property type="match status" value="1"/>
</dbReference>
<dbReference type="PANTHER" id="PTHR44591">
    <property type="entry name" value="STRESS RESPONSE REGULATOR PROTEIN 1"/>
    <property type="match status" value="1"/>
</dbReference>
<feature type="modified residue" description="4-aspartylphosphate" evidence="2">
    <location>
        <position position="54"/>
    </location>
</feature>
<dbReference type="EMBL" id="QJRO01000015">
    <property type="protein sequence ID" value="PYB78357.1"/>
    <property type="molecule type" value="Genomic_DNA"/>
</dbReference>
<protein>
    <recommendedName>
        <fullName evidence="3">Response regulatory domain-containing protein</fullName>
    </recommendedName>
</protein>
<dbReference type="InterPro" id="IPR050595">
    <property type="entry name" value="Bact_response_regulator"/>
</dbReference>
<evidence type="ECO:0000259" key="3">
    <source>
        <dbReference type="PROSITE" id="PS50110"/>
    </source>
</evidence>
<keyword evidence="1 2" id="KW-0597">Phosphoprotein</keyword>
<dbReference type="PROSITE" id="PS50110">
    <property type="entry name" value="RESPONSE_REGULATORY"/>
    <property type="match status" value="1"/>
</dbReference>
<evidence type="ECO:0000256" key="2">
    <source>
        <dbReference type="PROSITE-ProRule" id="PRU00169"/>
    </source>
</evidence>
<proteinExistence type="predicted"/>
<dbReference type="AlphaFoldDB" id="A0A2V4IAQ3"/>
<dbReference type="Gene3D" id="3.40.50.2300">
    <property type="match status" value="1"/>
</dbReference>
<dbReference type="InterPro" id="IPR011006">
    <property type="entry name" value="CheY-like_superfamily"/>
</dbReference>
<dbReference type="InterPro" id="IPR001789">
    <property type="entry name" value="Sig_transdc_resp-reg_receiver"/>
</dbReference>
<accession>A0A2V4IAQ3</accession>
<dbReference type="PANTHER" id="PTHR44591:SF3">
    <property type="entry name" value="RESPONSE REGULATORY DOMAIN-CONTAINING PROTEIN"/>
    <property type="match status" value="1"/>
</dbReference>
<evidence type="ECO:0000313" key="4">
    <source>
        <dbReference type="EMBL" id="PYB78357.1"/>
    </source>
</evidence>